<accession>D9Q1G5</accession>
<gene>
    <name evidence="12" type="ordered locus">ASAC_0747</name>
</gene>
<dbReference type="InterPro" id="IPR005844">
    <property type="entry name" value="A-D-PHexomutase_a/b/a-I"/>
</dbReference>
<dbReference type="Gene3D" id="3.30.310.50">
    <property type="entry name" value="Alpha-D-phosphohexomutase, C-terminal domain"/>
    <property type="match status" value="1"/>
</dbReference>
<dbReference type="InterPro" id="IPR005846">
    <property type="entry name" value="A-D-PHexomutase_a/b/a-III"/>
</dbReference>
<dbReference type="GeneID" id="9498980"/>
<dbReference type="GO" id="GO:0000287">
    <property type="term" value="F:magnesium ion binding"/>
    <property type="evidence" value="ECO:0007669"/>
    <property type="project" value="InterPro"/>
</dbReference>
<evidence type="ECO:0000313" key="13">
    <source>
        <dbReference type="Proteomes" id="UP000000346"/>
    </source>
</evidence>
<evidence type="ECO:0000259" key="8">
    <source>
        <dbReference type="Pfam" id="PF00408"/>
    </source>
</evidence>
<feature type="domain" description="Alpha-D-phosphohexomutase alpha/beta/alpha" evidence="10">
    <location>
        <begin position="155"/>
        <end position="255"/>
    </location>
</feature>
<dbReference type="PANTHER" id="PTHR43771:SF1">
    <property type="entry name" value="PHOSPHOMANNOMUTASE"/>
    <property type="match status" value="1"/>
</dbReference>
<dbReference type="HOGENOM" id="CLU_016950_7_1_2"/>
<sequence length="462" mass="50141">MAKLFGTDGVRGVVGDLMTPTFALKMGHAIGAYFGPGSRVLLARDARAAGDALARAVAAGLMAEGVKVYYAGMVPTPTMQYGVKALGFDGGVMITASHNPREYNGIKVIEHDGVEIPHEREPIIEDYYFKGHETNLPWRSMVYDVADVSQVVIDTYVKAVVSQVDSDLIAKKGFTVLVDCANSVGAVTTPLILRELGVRAITVNCNLDPGFPGRNPEPNEENLALTLRFVREAGVNMGVAHDGDADRAILIDERGRLIWGDRAGALLTRFVVESGRWKGLPMRTYTAVSSSQLVEEYLRPTGVEVRWTPVGSVTIARTILSEGGAISGFEDNGGYMHVPHHTVRDGGMTTALALYMLALEGRSLGELYDSLPQYYAIKTKVEATREQALCGVEAVKEAFSGYRQITIDGVKVIGDDFWVLVRPSGTEPIMRISVEARTRERAEAIVKQVEDLYRSRCGGAGK</sequence>
<feature type="domain" description="Alpha-D-phosphohexomutase C-terminal" evidence="8">
    <location>
        <begin position="381"/>
        <end position="451"/>
    </location>
</feature>
<dbReference type="FunFam" id="3.40.120.10:FF:000001">
    <property type="entry name" value="Phosphoglucosamine mutase"/>
    <property type="match status" value="1"/>
</dbReference>
<dbReference type="EC" id="5.4.2.10" evidence="12"/>
<feature type="domain" description="Alpha-D-phosphohexomutase alpha/beta/alpha" evidence="11">
    <location>
        <begin position="259"/>
        <end position="374"/>
    </location>
</feature>
<dbReference type="Pfam" id="PF00408">
    <property type="entry name" value="PGM_PMM_IV"/>
    <property type="match status" value="1"/>
</dbReference>
<dbReference type="Proteomes" id="UP000000346">
    <property type="component" value="Chromosome"/>
</dbReference>
<dbReference type="InterPro" id="IPR016055">
    <property type="entry name" value="A-D-PHexomutase_a/b/a-I/II/III"/>
</dbReference>
<evidence type="ECO:0000256" key="1">
    <source>
        <dbReference type="ARBA" id="ARBA00001946"/>
    </source>
</evidence>
<dbReference type="OrthoDB" id="10363at2157"/>
<dbReference type="RefSeq" id="WP_013266665.1">
    <property type="nucleotide sequence ID" value="NC_014374.1"/>
</dbReference>
<organism evidence="12 13">
    <name type="scientific">Acidilobus saccharovorans (strain DSM 16705 / JCM 18335 / VKM B-2471 / 345-15)</name>
    <dbReference type="NCBI Taxonomy" id="666510"/>
    <lineage>
        <taxon>Archaea</taxon>
        <taxon>Thermoproteota</taxon>
        <taxon>Thermoprotei</taxon>
        <taxon>Acidilobales</taxon>
        <taxon>Acidilobaceae</taxon>
        <taxon>Acidilobus</taxon>
    </lineage>
</organism>
<evidence type="ECO:0000256" key="5">
    <source>
        <dbReference type="ARBA" id="ARBA00022842"/>
    </source>
</evidence>
<dbReference type="GO" id="GO:0005975">
    <property type="term" value="P:carbohydrate metabolic process"/>
    <property type="evidence" value="ECO:0007669"/>
    <property type="project" value="InterPro"/>
</dbReference>
<evidence type="ECO:0000256" key="2">
    <source>
        <dbReference type="ARBA" id="ARBA00010231"/>
    </source>
</evidence>
<evidence type="ECO:0000313" key="12">
    <source>
        <dbReference type="EMBL" id="ADL19153.1"/>
    </source>
</evidence>
<dbReference type="EMBL" id="CP001742">
    <property type="protein sequence ID" value="ADL19153.1"/>
    <property type="molecule type" value="Genomic_DNA"/>
</dbReference>
<dbReference type="eggNOG" id="arCOG00767">
    <property type="taxonomic scope" value="Archaea"/>
</dbReference>
<comment type="similarity">
    <text evidence="2 7">Belongs to the phosphohexose mutase family.</text>
</comment>
<keyword evidence="4 7" id="KW-0479">Metal-binding</keyword>
<dbReference type="KEGG" id="asc:ASAC_0747"/>
<evidence type="ECO:0000256" key="4">
    <source>
        <dbReference type="ARBA" id="ARBA00022723"/>
    </source>
</evidence>
<comment type="cofactor">
    <cofactor evidence="1">
        <name>Mg(2+)</name>
        <dbReference type="ChEBI" id="CHEBI:18420"/>
    </cofactor>
</comment>
<dbReference type="Pfam" id="PF02880">
    <property type="entry name" value="PGM_PMM_III"/>
    <property type="match status" value="1"/>
</dbReference>
<dbReference type="NCBIfam" id="TIGR03990">
    <property type="entry name" value="Arch_GlmM"/>
    <property type="match status" value="1"/>
</dbReference>
<dbReference type="GO" id="GO:0008966">
    <property type="term" value="F:phosphoglucosamine mutase activity"/>
    <property type="evidence" value="ECO:0007669"/>
    <property type="project" value="UniProtKB-EC"/>
</dbReference>
<dbReference type="SUPFAM" id="SSF53738">
    <property type="entry name" value="Phosphoglucomutase, first 3 domains"/>
    <property type="match status" value="3"/>
</dbReference>
<feature type="domain" description="Alpha-D-phosphohexomutase alpha/beta/alpha" evidence="9">
    <location>
        <begin position="3"/>
        <end position="133"/>
    </location>
</feature>
<dbReference type="PANTHER" id="PTHR43771">
    <property type="entry name" value="PHOSPHOMANNOMUTASE"/>
    <property type="match status" value="1"/>
</dbReference>
<dbReference type="PROSITE" id="PS00710">
    <property type="entry name" value="PGM_PMM"/>
    <property type="match status" value="1"/>
</dbReference>
<evidence type="ECO:0000256" key="7">
    <source>
        <dbReference type="RuleBase" id="RU004326"/>
    </source>
</evidence>
<dbReference type="InterPro" id="IPR016066">
    <property type="entry name" value="A-D-PHexomutase_CS"/>
</dbReference>
<dbReference type="PRINTS" id="PR00509">
    <property type="entry name" value="PGMPMM"/>
</dbReference>
<dbReference type="InterPro" id="IPR024086">
    <property type="entry name" value="GlmM_arc-type"/>
</dbReference>
<evidence type="ECO:0000259" key="11">
    <source>
        <dbReference type="Pfam" id="PF02880"/>
    </source>
</evidence>
<evidence type="ECO:0000259" key="9">
    <source>
        <dbReference type="Pfam" id="PF02878"/>
    </source>
</evidence>
<proteinExistence type="inferred from homology"/>
<protein>
    <submittedName>
        <fullName evidence="12">Phosphoglucomutase/phosphomannomutase alpha/beta/alpha domain IPhosphomannomutase-Sulfolobus solfataricus</fullName>
        <ecNumber evidence="12">5.4.2.10</ecNumber>
    </submittedName>
</protein>
<dbReference type="InterPro" id="IPR005843">
    <property type="entry name" value="A-D-PHexomutase_C"/>
</dbReference>
<keyword evidence="3" id="KW-0597">Phosphoprotein</keyword>
<keyword evidence="6 12" id="KW-0413">Isomerase</keyword>
<dbReference type="Pfam" id="PF02879">
    <property type="entry name" value="PGM_PMM_II"/>
    <property type="match status" value="1"/>
</dbReference>
<evidence type="ECO:0000256" key="3">
    <source>
        <dbReference type="ARBA" id="ARBA00022553"/>
    </source>
</evidence>
<dbReference type="CDD" id="cd03087">
    <property type="entry name" value="PGM_like1"/>
    <property type="match status" value="1"/>
</dbReference>
<dbReference type="STRING" id="666510.ASAC_0747"/>
<dbReference type="InterPro" id="IPR005845">
    <property type="entry name" value="A-D-PHexomutase_a/b/a-II"/>
</dbReference>
<dbReference type="SUPFAM" id="SSF55957">
    <property type="entry name" value="Phosphoglucomutase, C-terminal domain"/>
    <property type="match status" value="1"/>
</dbReference>
<dbReference type="FunCoup" id="D9Q1G5">
    <property type="interactions" value="154"/>
</dbReference>
<dbReference type="Pfam" id="PF02878">
    <property type="entry name" value="PGM_PMM_I"/>
    <property type="match status" value="1"/>
</dbReference>
<evidence type="ECO:0000259" key="10">
    <source>
        <dbReference type="Pfam" id="PF02879"/>
    </source>
</evidence>
<evidence type="ECO:0000256" key="6">
    <source>
        <dbReference type="ARBA" id="ARBA00023235"/>
    </source>
</evidence>
<keyword evidence="5 7" id="KW-0460">Magnesium</keyword>
<dbReference type="Gene3D" id="3.40.120.10">
    <property type="entry name" value="Alpha-D-Glucose-1,6-Bisphosphate, subunit A, domain 3"/>
    <property type="match status" value="3"/>
</dbReference>
<dbReference type="InterPro" id="IPR005841">
    <property type="entry name" value="Alpha-D-phosphohexomutase_SF"/>
</dbReference>
<keyword evidence="13" id="KW-1185">Reference proteome</keyword>
<dbReference type="InterPro" id="IPR036900">
    <property type="entry name" value="A-D-PHexomutase_C_sf"/>
</dbReference>
<name>D9Q1G5_ACIS3</name>
<dbReference type="AlphaFoldDB" id="D9Q1G5"/>
<reference evidence="12" key="1">
    <citation type="journal article" date="2010" name="Appl. Environ. Microbiol.">
        <title>The genome sequence of the crenarchaeon Acidilobus saccharovorans supports a new order, Acidilobales, and suggests an important ecological role in terrestrial acidic hot springs.</title>
        <authorList>
            <person name="Mardanov A.V."/>
            <person name="Svetlitchnyi V.A."/>
            <person name="Beletsky A.V."/>
            <person name="Prokofeva M.I."/>
            <person name="Bonch-Osmolovskaya E.A."/>
            <person name="Ravin N.V."/>
            <person name="Skryabin K.G."/>
        </authorList>
    </citation>
    <scope>NUCLEOTIDE SEQUENCE [LARGE SCALE GENOMIC DNA]</scope>
    <source>
        <strain evidence="12">345-15</strain>
    </source>
</reference>
<dbReference type="InParanoid" id="D9Q1G5"/>